<dbReference type="InterPro" id="IPR011055">
    <property type="entry name" value="Dup_hybrid_motif"/>
</dbReference>
<proteinExistence type="predicted"/>
<protein>
    <recommendedName>
        <fullName evidence="2">M23ase beta-sheet core domain-containing protein</fullName>
    </recommendedName>
</protein>
<dbReference type="Gene3D" id="2.70.70.10">
    <property type="entry name" value="Glucose Permease (Domain IIA)"/>
    <property type="match status" value="1"/>
</dbReference>
<keyword evidence="1" id="KW-0472">Membrane</keyword>
<name>A0A2H0B5U6_9BACT</name>
<evidence type="ECO:0000256" key="1">
    <source>
        <dbReference type="SAM" id="Phobius"/>
    </source>
</evidence>
<dbReference type="SUPFAM" id="SSF51261">
    <property type="entry name" value="Duplicated hybrid motif"/>
    <property type="match status" value="1"/>
</dbReference>
<organism evidence="3 4">
    <name type="scientific">Candidatus Beckwithbacteria bacterium CG23_combo_of_CG06-09_8_20_14_all_34_8</name>
    <dbReference type="NCBI Taxonomy" id="1974497"/>
    <lineage>
        <taxon>Bacteria</taxon>
        <taxon>Candidatus Beckwithiibacteriota</taxon>
    </lineage>
</organism>
<feature type="transmembrane region" description="Helical" evidence="1">
    <location>
        <begin position="75"/>
        <end position="93"/>
    </location>
</feature>
<dbReference type="AlphaFoldDB" id="A0A2H0B5U6"/>
<keyword evidence="1" id="KW-1133">Transmembrane helix</keyword>
<dbReference type="CDD" id="cd12797">
    <property type="entry name" value="M23_peptidase"/>
    <property type="match status" value="1"/>
</dbReference>
<feature type="domain" description="M23ase beta-sheet core" evidence="2">
    <location>
        <begin position="136"/>
        <end position="231"/>
    </location>
</feature>
<gene>
    <name evidence="3" type="ORF">COX08_03340</name>
</gene>
<dbReference type="InterPro" id="IPR050570">
    <property type="entry name" value="Cell_wall_metabolism_enzyme"/>
</dbReference>
<dbReference type="Pfam" id="PF01551">
    <property type="entry name" value="Peptidase_M23"/>
    <property type="match status" value="1"/>
</dbReference>
<evidence type="ECO:0000313" key="4">
    <source>
        <dbReference type="Proteomes" id="UP000229459"/>
    </source>
</evidence>
<keyword evidence="1" id="KW-0812">Transmembrane</keyword>
<accession>A0A2H0B5U6</accession>
<reference evidence="3 4" key="1">
    <citation type="submission" date="2017-09" db="EMBL/GenBank/DDBJ databases">
        <title>Depth-based differentiation of microbial function through sediment-hosted aquifers and enrichment of novel symbionts in the deep terrestrial subsurface.</title>
        <authorList>
            <person name="Probst A.J."/>
            <person name="Ladd B."/>
            <person name="Jarett J.K."/>
            <person name="Geller-Mcgrath D.E."/>
            <person name="Sieber C.M."/>
            <person name="Emerson J.B."/>
            <person name="Anantharaman K."/>
            <person name="Thomas B.C."/>
            <person name="Malmstrom R."/>
            <person name="Stieglmeier M."/>
            <person name="Klingl A."/>
            <person name="Woyke T."/>
            <person name="Ryan C.M."/>
            <person name="Banfield J.F."/>
        </authorList>
    </citation>
    <scope>NUCLEOTIDE SEQUENCE [LARGE SCALE GENOMIC DNA]</scope>
    <source>
        <strain evidence="3">CG23_combo_of_CG06-09_8_20_14_all_34_8</strain>
    </source>
</reference>
<evidence type="ECO:0000313" key="3">
    <source>
        <dbReference type="EMBL" id="PIP53017.1"/>
    </source>
</evidence>
<sequence>MSRLHKKRIRLISKIIHKIQKSTLNNYHYQALISALSIPYLLWQIVIPIIPLGEIADKVSSVFKIILEKQKTKQILGLNLASILLVISLVPFTQIQADSFPTLDDTVLKSPNITISTEETFQMPVPGYVSQRFNWYHHGIDIAGNNGANIYPITNGVVKEISYSPLGYGLEVVVDHGNGIISRYAHLQARYVKLDQKITKGDVIGLVGATGWATGPHLHLEIYQNGRSINPFVLVPATYSKDIKYVASNSISQAALNNYNEKNNIASVSAQIEFKEIATNFVDPNWTTEASQSATEENL</sequence>
<dbReference type="EMBL" id="PCSR01000081">
    <property type="protein sequence ID" value="PIP53017.1"/>
    <property type="molecule type" value="Genomic_DNA"/>
</dbReference>
<dbReference type="InterPro" id="IPR016047">
    <property type="entry name" value="M23ase_b-sheet_dom"/>
</dbReference>
<dbReference type="GO" id="GO:0004222">
    <property type="term" value="F:metalloendopeptidase activity"/>
    <property type="evidence" value="ECO:0007669"/>
    <property type="project" value="TreeGrafter"/>
</dbReference>
<evidence type="ECO:0000259" key="2">
    <source>
        <dbReference type="Pfam" id="PF01551"/>
    </source>
</evidence>
<dbReference type="Proteomes" id="UP000229459">
    <property type="component" value="Unassembled WGS sequence"/>
</dbReference>
<dbReference type="PANTHER" id="PTHR21666:SF270">
    <property type="entry name" value="MUREIN HYDROLASE ACTIVATOR ENVC"/>
    <property type="match status" value="1"/>
</dbReference>
<dbReference type="PANTHER" id="PTHR21666">
    <property type="entry name" value="PEPTIDASE-RELATED"/>
    <property type="match status" value="1"/>
</dbReference>
<comment type="caution">
    <text evidence="3">The sequence shown here is derived from an EMBL/GenBank/DDBJ whole genome shotgun (WGS) entry which is preliminary data.</text>
</comment>